<dbReference type="Pfam" id="PF00005">
    <property type="entry name" value="ABC_tran"/>
    <property type="match status" value="2"/>
</dbReference>
<evidence type="ECO:0000256" key="6">
    <source>
        <dbReference type="ARBA" id="ARBA00022840"/>
    </source>
</evidence>
<keyword evidence="2" id="KW-0813">Transport</keyword>
<dbReference type="InterPro" id="IPR017871">
    <property type="entry name" value="ABC_transporter-like_CS"/>
</dbReference>
<dbReference type="PANTHER" id="PTHR43790:SF9">
    <property type="entry name" value="GALACTOFURANOSE TRANSPORTER ATP-BINDING PROTEIN YTFR"/>
    <property type="match status" value="1"/>
</dbReference>
<dbReference type="InterPro" id="IPR027417">
    <property type="entry name" value="P-loop_NTPase"/>
</dbReference>
<evidence type="ECO:0000313" key="9">
    <source>
        <dbReference type="EMBL" id="MBY3064726.1"/>
    </source>
</evidence>
<dbReference type="CDD" id="cd03216">
    <property type="entry name" value="ABC_Carb_Monos_I"/>
    <property type="match status" value="1"/>
</dbReference>
<evidence type="ECO:0000256" key="7">
    <source>
        <dbReference type="ARBA" id="ARBA00023136"/>
    </source>
</evidence>
<keyword evidence="6 9" id="KW-0067">ATP-binding</keyword>
<sequence length="529" mass="57061">MPTPNDPATSAIVAMESISKSFGANKVLRDVSFAVRTGEVHALLGENGAGKSTLMKALIGVHHVDEGRILLEGNDVTALPLRDRMDRGIAMIFQELSVLPNRSVAENLFLLREPRAPGFRVDSKRMIRDADTLIAQYGFALKSTDIVGELGFAQRQMVEILKAISRRARLIVMDEPTSSLTVQEEETLLATIAHLKATGIGIVYISHRMADVLRVSDRISIVKDGRMVGPFRPEETSIDHIAALMSRPRDADTEDMPQEASVSTKRVTSAGNSAPALSVHDLSTSRKLEAISFDIAPGEIVGLGGLVGSGRSTLAKALFGILPDVRGQIAISGTPLTLGSVQRAIQAGVALVPEDRRLEGLIGGRSLAENFALPSLSRFANLGGLGPVAVGRINGLFDRYRNDLSLLCRGPHQPAQQLSGGNQQKVVFAKWLATGPKLLILDEPTSGVDINAKREMRELVRRTAATGVGVLLISSELEELIDLSDRILVMAAGRVTRSIERAENEGQLRSLLQTEAARHMSLPKKEERA</sequence>
<evidence type="ECO:0000256" key="3">
    <source>
        <dbReference type="ARBA" id="ARBA00022597"/>
    </source>
</evidence>
<proteinExistence type="inferred from homology"/>
<dbReference type="GO" id="GO:0005524">
    <property type="term" value="F:ATP binding"/>
    <property type="evidence" value="ECO:0007669"/>
    <property type="project" value="UniProtKB-KW"/>
</dbReference>
<dbReference type="SUPFAM" id="SSF52540">
    <property type="entry name" value="P-loop containing nucleoside triphosphate hydrolases"/>
    <property type="match status" value="2"/>
</dbReference>
<dbReference type="InterPro" id="IPR003439">
    <property type="entry name" value="ABC_transporter-like_ATP-bd"/>
</dbReference>
<feature type="domain" description="ABC transporter" evidence="8">
    <location>
        <begin position="262"/>
        <end position="517"/>
    </location>
</feature>
<keyword evidence="5" id="KW-0547">Nucleotide-binding</keyword>
<dbReference type="CDD" id="cd03215">
    <property type="entry name" value="ABC_Carb_Monos_II"/>
    <property type="match status" value="1"/>
</dbReference>
<dbReference type="InterPro" id="IPR003593">
    <property type="entry name" value="AAA+_ATPase"/>
</dbReference>
<evidence type="ECO:0000313" key="10">
    <source>
        <dbReference type="Proteomes" id="UP000758022"/>
    </source>
</evidence>
<accession>A0AB35FD96</accession>
<keyword evidence="7" id="KW-0472">Membrane</keyword>
<keyword evidence="4" id="KW-0677">Repeat</keyword>
<dbReference type="PROSITE" id="PS50893">
    <property type="entry name" value="ABC_TRANSPORTER_2"/>
    <property type="match status" value="2"/>
</dbReference>
<dbReference type="InterPro" id="IPR050107">
    <property type="entry name" value="ABC_carbohydrate_import_ATPase"/>
</dbReference>
<organism evidence="9 10">
    <name type="scientific">Rhizobium laguerreae</name>
    <dbReference type="NCBI Taxonomy" id="1076926"/>
    <lineage>
        <taxon>Bacteria</taxon>
        <taxon>Pseudomonadati</taxon>
        <taxon>Pseudomonadota</taxon>
        <taxon>Alphaproteobacteria</taxon>
        <taxon>Hyphomicrobiales</taxon>
        <taxon>Rhizobiaceae</taxon>
        <taxon>Rhizobium/Agrobacterium group</taxon>
        <taxon>Rhizobium</taxon>
    </lineage>
</organism>
<gene>
    <name evidence="9" type="ORF">HFO74_14990</name>
</gene>
<dbReference type="PROSITE" id="PS00211">
    <property type="entry name" value="ABC_TRANSPORTER_1"/>
    <property type="match status" value="1"/>
</dbReference>
<dbReference type="GO" id="GO:0016887">
    <property type="term" value="F:ATP hydrolysis activity"/>
    <property type="evidence" value="ECO:0007669"/>
    <property type="project" value="InterPro"/>
</dbReference>
<evidence type="ECO:0000256" key="2">
    <source>
        <dbReference type="ARBA" id="ARBA00022448"/>
    </source>
</evidence>
<name>A0AB35FD96_9HYPH</name>
<evidence type="ECO:0000256" key="1">
    <source>
        <dbReference type="ARBA" id="ARBA00005417"/>
    </source>
</evidence>
<dbReference type="EMBL" id="JAAXQQ010000004">
    <property type="protein sequence ID" value="MBY3064726.1"/>
    <property type="molecule type" value="Genomic_DNA"/>
</dbReference>
<comment type="similarity">
    <text evidence="1">Belongs to the ABC transporter superfamily.</text>
</comment>
<dbReference type="Proteomes" id="UP000758022">
    <property type="component" value="Unassembled WGS sequence"/>
</dbReference>
<reference evidence="9" key="1">
    <citation type="submission" date="2020-04" db="EMBL/GenBank/DDBJ databases">
        <title>Global-level population genomics supports evidence of horizontal gene transfer on evolution of Rhizobia in Lentils.</title>
        <authorList>
            <person name="Gai Y."/>
            <person name="Cook D."/>
            <person name="Riely B."/>
        </authorList>
    </citation>
    <scope>NUCLEOTIDE SEQUENCE</scope>
    <source>
        <strain evidence="9">TLR9</strain>
    </source>
</reference>
<evidence type="ECO:0000256" key="4">
    <source>
        <dbReference type="ARBA" id="ARBA00022737"/>
    </source>
</evidence>
<evidence type="ECO:0000259" key="8">
    <source>
        <dbReference type="PROSITE" id="PS50893"/>
    </source>
</evidence>
<comment type="caution">
    <text evidence="9">The sequence shown here is derived from an EMBL/GenBank/DDBJ whole genome shotgun (WGS) entry which is preliminary data.</text>
</comment>
<dbReference type="Gene3D" id="3.40.50.300">
    <property type="entry name" value="P-loop containing nucleotide triphosphate hydrolases"/>
    <property type="match status" value="2"/>
</dbReference>
<evidence type="ECO:0000256" key="5">
    <source>
        <dbReference type="ARBA" id="ARBA00022741"/>
    </source>
</evidence>
<feature type="domain" description="ABC transporter" evidence="8">
    <location>
        <begin position="13"/>
        <end position="249"/>
    </location>
</feature>
<dbReference type="RefSeq" id="WP_221979311.1">
    <property type="nucleotide sequence ID" value="NZ_JAAXQQ010000004.1"/>
</dbReference>
<dbReference type="PANTHER" id="PTHR43790">
    <property type="entry name" value="CARBOHYDRATE TRANSPORT ATP-BINDING PROTEIN MG119-RELATED"/>
    <property type="match status" value="1"/>
</dbReference>
<dbReference type="AlphaFoldDB" id="A0AB35FD96"/>
<keyword evidence="3" id="KW-0762">Sugar transport</keyword>
<dbReference type="SMART" id="SM00382">
    <property type="entry name" value="AAA"/>
    <property type="match status" value="2"/>
</dbReference>
<protein>
    <submittedName>
        <fullName evidence="9">Sugar ABC transporter ATP-binding protein</fullName>
    </submittedName>
</protein>